<comment type="catalytic activity">
    <reaction evidence="33">
        <text>N-acetyl-D-muramoyl-L-alanyl-D-isoglutamine(out) + 2 H(+)(out) = N-acetyl-D-muramoyl-L-alanyl-D-isoglutamine(in) + 2 H(+)(in)</text>
        <dbReference type="Rhea" id="RHEA:64408"/>
        <dbReference type="ChEBI" id="CHEBI:15378"/>
        <dbReference type="ChEBI" id="CHEBI:155830"/>
    </reaction>
</comment>
<dbReference type="GO" id="GO:0035673">
    <property type="term" value="F:oligopeptide transmembrane transporter activity"/>
    <property type="evidence" value="ECO:0007669"/>
    <property type="project" value="InterPro"/>
</dbReference>
<dbReference type="GO" id="GO:0015031">
    <property type="term" value="P:protein transport"/>
    <property type="evidence" value="ECO:0007669"/>
    <property type="project" value="UniProtKB-KW"/>
</dbReference>
<keyword evidence="5 45" id="KW-0812">Transmembrane</keyword>
<keyword evidence="8" id="KW-0653">Protein transport</keyword>
<evidence type="ECO:0000256" key="10">
    <source>
        <dbReference type="ARBA" id="ARBA00023136"/>
    </source>
</evidence>
<evidence type="ECO:0000256" key="11">
    <source>
        <dbReference type="ARBA" id="ARBA00023180"/>
    </source>
</evidence>
<evidence type="ECO:0000256" key="16">
    <source>
        <dbReference type="ARBA" id="ARBA00035846"/>
    </source>
</evidence>
<comment type="catalytic activity">
    <reaction evidence="15">
        <text>carnosine(out) + H(+)(out) = carnosine(in) + H(+)(in)</text>
        <dbReference type="Rhea" id="RHEA:64404"/>
        <dbReference type="ChEBI" id="CHEBI:15378"/>
        <dbReference type="ChEBI" id="CHEBI:57485"/>
    </reaction>
    <physiologicalReaction direction="left-to-right" evidence="15">
        <dbReference type="Rhea" id="RHEA:64405"/>
    </physiologicalReaction>
</comment>
<evidence type="ECO:0000256" key="12">
    <source>
        <dbReference type="ARBA" id="ARBA00023494"/>
    </source>
</evidence>
<name>A0A7L2HV62_SAGSE</name>
<evidence type="ECO:0000256" key="7">
    <source>
        <dbReference type="ARBA" id="ARBA00022856"/>
    </source>
</evidence>
<dbReference type="GO" id="GO:0015293">
    <property type="term" value="F:symporter activity"/>
    <property type="evidence" value="ECO:0007669"/>
    <property type="project" value="UniProtKB-KW"/>
</dbReference>
<evidence type="ECO:0000256" key="30">
    <source>
        <dbReference type="ARBA" id="ARBA00050357"/>
    </source>
</evidence>
<evidence type="ECO:0000256" key="15">
    <source>
        <dbReference type="ARBA" id="ARBA00034998"/>
    </source>
</evidence>
<evidence type="ECO:0000256" key="2">
    <source>
        <dbReference type="ARBA" id="ARBA00005982"/>
    </source>
</evidence>
<evidence type="ECO:0000256" key="33">
    <source>
        <dbReference type="ARBA" id="ARBA00050915"/>
    </source>
</evidence>
<comment type="catalytic activity">
    <reaction evidence="38">
        <text>L-phenylalanyl-L-phenylalanine(out) + H(+)(out) = L-phenylalanyl-L-phenylalanine(in) + H(+)(in)</text>
        <dbReference type="Rhea" id="RHEA:71707"/>
        <dbReference type="ChEBI" id="CHEBI:15378"/>
        <dbReference type="ChEBI" id="CHEBI:191205"/>
    </reaction>
    <physiologicalReaction direction="left-to-right" evidence="38">
        <dbReference type="Rhea" id="RHEA:71708"/>
    </physiologicalReaction>
</comment>
<dbReference type="Gene3D" id="1.20.1250.20">
    <property type="entry name" value="MFS general substrate transporter like domains"/>
    <property type="match status" value="2"/>
</dbReference>
<dbReference type="FunFam" id="1.20.1250.20:FF:000049">
    <property type="entry name" value="Solute carrier family 15 member 2"/>
    <property type="match status" value="1"/>
</dbReference>
<sequence length="701" mass="77702">PSCLGYPLSIFFIIINEFCERFSYYGMRAVLVLYFKYFLQWDDNLSTAIYHTFVALCYLTPILGALIADSWLGKFKTIVSLSIVYTIGQAVMSVSSINDLTDHNRDGSPDNVTVHVALSVTGLILIALGTGGIKPCVSAFGGDQFEDDQEKQRTRFFSIFYLSINAGSLLSTIITPILRAQECGIHSKQRCYPLAFGVPAALMAVSLIVFITGSRMYKKVRPEGNVMVQVSKCIGFAIKNRFRHRSKEFPKREHWLDWASEKYDKRLIAQTKMVLKVLFLYIPLPMFWALFDQQGSRWTLQATTMDGNFGSIQIQPDQMQTVNPILIIIMVPVVDAVVYPLIKKCKINFTPLRRITVGMFLASLAFVAAALVQVQIDKTLPVFPAAGQSQIKIINLGTDGATVQFGPKLQNVNVMSMESTGYMTFETSQLQSLNIASGNNTITKVIKLAGGNRHTLEVKNTATGIVAELLFDNVTSKPEEGNNLIRFINNLPYPVNLTMGDTSFGTLVPLSASNYNLFPGGRKDKIVAIRDSISCSVTAKAFGFGSAYTIVINRCTGDTLNVKYSEDIPPNTVHMAWQIPQYFILTCAEVVFSVTGLEFSYSQAPSNMKAVLQAGWLLTVAVGNIIVLIVAGASKLSEQWAEYVLFAALLLAVCIIFAVMAYFYTYTDPNEIEAQLDEEEKKQAKKDQDVCEKQSEADSQM</sequence>
<keyword evidence="4" id="KW-1003">Cell membrane</keyword>
<evidence type="ECO:0000256" key="13">
    <source>
        <dbReference type="ARBA" id="ARBA00023522"/>
    </source>
</evidence>
<comment type="catalytic activity">
    <reaction evidence="43">
        <text>L-methionyl-L-phenylalanyl-L-methionine(out) + H(+)(out) = L-methionyl-L-phenylalanyl-L-methionine(in) + H(+)(in)</text>
        <dbReference type="Rhea" id="RHEA:71719"/>
        <dbReference type="ChEBI" id="CHEBI:15378"/>
        <dbReference type="ChEBI" id="CHEBI:191211"/>
    </reaction>
    <physiologicalReaction direction="left-to-right" evidence="43">
        <dbReference type="Rhea" id="RHEA:71720"/>
    </physiologicalReaction>
</comment>
<feature type="compositionally biased region" description="Basic and acidic residues" evidence="46">
    <location>
        <begin position="679"/>
        <end position="701"/>
    </location>
</feature>
<keyword evidence="10 47" id="KW-0472">Membrane</keyword>
<evidence type="ECO:0000256" key="1">
    <source>
        <dbReference type="ARBA" id="ARBA00004424"/>
    </source>
</evidence>
<dbReference type="PROSITE" id="PS01022">
    <property type="entry name" value="PTR2_1"/>
    <property type="match status" value="1"/>
</dbReference>
<comment type="catalytic activity">
    <reaction evidence="39">
        <text>N(alpha)-formyl-L-methionyl-L-leucyl-L-phenylalanine(out) + 2 H(+)(out) = N(alpha)-formyl-L-methionyl-L-leucyl-L-phenylalanine(in) + 2 H(+)(in)</text>
        <dbReference type="Rhea" id="RHEA:75399"/>
        <dbReference type="ChEBI" id="CHEBI:15378"/>
        <dbReference type="ChEBI" id="CHEBI:194314"/>
    </reaction>
</comment>
<feature type="non-terminal residue" evidence="48">
    <location>
        <position position="701"/>
    </location>
</feature>
<evidence type="ECO:0000256" key="23">
    <source>
        <dbReference type="ARBA" id="ARBA00036905"/>
    </source>
</evidence>
<feature type="transmembrane region" description="Helical" evidence="47">
    <location>
        <begin position="112"/>
        <end position="133"/>
    </location>
</feature>
<accession>A0A7L2HV62</accession>
<evidence type="ECO:0000256" key="3">
    <source>
        <dbReference type="ARBA" id="ARBA00022448"/>
    </source>
</evidence>
<comment type="catalytic activity">
    <reaction evidence="35">
        <text>L-phenylalanyl-L-leucine(out) + H(+)(out) = L-phenylalanyl-L-leucine(in) + H(+)(in)</text>
        <dbReference type="Rhea" id="RHEA:71699"/>
        <dbReference type="ChEBI" id="CHEBI:15378"/>
        <dbReference type="ChEBI" id="CHEBI:190710"/>
    </reaction>
    <physiologicalReaction direction="left-to-right" evidence="35">
        <dbReference type="Rhea" id="RHEA:71700"/>
    </physiologicalReaction>
</comment>
<comment type="catalytic activity">
    <reaction evidence="30">
        <text>L-aspartyl-glycine(out) + 2 H(+)(out) = L-aspartyl-glycine(in) + 2 H(+)(in)</text>
        <dbReference type="Rhea" id="RHEA:71683"/>
        <dbReference type="ChEBI" id="CHEBI:15378"/>
        <dbReference type="ChEBI" id="CHEBI:191203"/>
    </reaction>
    <physiologicalReaction direction="left-to-right" evidence="30">
        <dbReference type="Rhea" id="RHEA:71684"/>
    </physiologicalReaction>
</comment>
<evidence type="ECO:0000256" key="36">
    <source>
        <dbReference type="ARBA" id="ARBA00051565"/>
    </source>
</evidence>
<evidence type="ECO:0000256" key="47">
    <source>
        <dbReference type="SAM" id="Phobius"/>
    </source>
</evidence>
<comment type="catalytic activity">
    <reaction evidence="44">
        <text>L-alanyl-L-leucyl-L-alanine(out) + H(+)(out) = L-alanyl-L-leucyl-L-alanine(in) + H(+)(in)</text>
        <dbReference type="Rhea" id="RHEA:71723"/>
        <dbReference type="ChEBI" id="CHEBI:15378"/>
        <dbReference type="ChEBI" id="CHEBI:191212"/>
    </reaction>
    <physiologicalReaction direction="left-to-right" evidence="44">
        <dbReference type="Rhea" id="RHEA:71724"/>
    </physiologicalReaction>
</comment>
<comment type="catalytic activity">
    <reaction evidence="42">
        <text>L-alanyl-L-aspartate(out) + 2 H(+)(out) = L-alanyl-L-aspartate(in) + 2 H(+)(in)</text>
        <dbReference type="Rhea" id="RHEA:71695"/>
        <dbReference type="ChEBI" id="CHEBI:15378"/>
        <dbReference type="ChEBI" id="CHEBI:74363"/>
    </reaction>
    <physiologicalReaction direction="left-to-right" evidence="42">
        <dbReference type="Rhea" id="RHEA:71696"/>
    </physiologicalReaction>
</comment>
<evidence type="ECO:0000256" key="46">
    <source>
        <dbReference type="SAM" id="MobiDB-lite"/>
    </source>
</evidence>
<evidence type="ECO:0000256" key="34">
    <source>
        <dbReference type="ARBA" id="ARBA00051307"/>
    </source>
</evidence>
<evidence type="ECO:0000256" key="25">
    <source>
        <dbReference type="ARBA" id="ARBA00041329"/>
    </source>
</evidence>
<evidence type="ECO:0000256" key="41">
    <source>
        <dbReference type="ARBA" id="ARBA00052153"/>
    </source>
</evidence>
<feature type="non-terminal residue" evidence="48">
    <location>
        <position position="1"/>
    </location>
</feature>
<evidence type="ECO:0000256" key="40">
    <source>
        <dbReference type="ARBA" id="ARBA00052105"/>
    </source>
</evidence>
<reference evidence="48 49" key="1">
    <citation type="submission" date="2019-09" db="EMBL/GenBank/DDBJ databases">
        <title>Bird 10,000 Genomes (B10K) Project - Family phase.</title>
        <authorList>
            <person name="Zhang G."/>
        </authorList>
    </citation>
    <scope>NUCLEOTIDE SEQUENCE [LARGE SCALE GENOMIC DNA]</scope>
    <source>
        <strain evidence="48">B10K-DU-011-38</strain>
        <tissue evidence="48">Muscle</tissue>
    </source>
</reference>
<evidence type="ECO:0000256" key="17">
    <source>
        <dbReference type="ARBA" id="ARBA00036064"/>
    </source>
</evidence>
<dbReference type="InterPro" id="IPR018456">
    <property type="entry name" value="PTR2_symporter_CS"/>
</dbReference>
<keyword evidence="9 47" id="KW-1133">Transmembrane helix</keyword>
<dbReference type="InterPro" id="IPR000109">
    <property type="entry name" value="POT_fam"/>
</dbReference>
<evidence type="ECO:0000256" key="37">
    <source>
        <dbReference type="ARBA" id="ARBA00051580"/>
    </source>
</evidence>
<dbReference type="PANTHER" id="PTHR11654">
    <property type="entry name" value="OLIGOPEPTIDE TRANSPORTER-RELATED"/>
    <property type="match status" value="1"/>
</dbReference>
<comment type="catalytic activity">
    <reaction evidence="31">
        <text>L-lysyl-glycine(out) + H(+)(out) = L-lysyl-glycine(in) + H(+)(in)</text>
        <dbReference type="Rhea" id="RHEA:71679"/>
        <dbReference type="ChEBI" id="CHEBI:15378"/>
        <dbReference type="ChEBI" id="CHEBI:191202"/>
    </reaction>
    <physiologicalReaction direction="left-to-right" evidence="31">
        <dbReference type="Rhea" id="RHEA:71680"/>
    </physiologicalReaction>
    <physiologicalReaction direction="right-to-left" evidence="31">
        <dbReference type="Rhea" id="RHEA:71681"/>
    </physiologicalReaction>
</comment>
<evidence type="ECO:0000256" key="28">
    <source>
        <dbReference type="ARBA" id="ARBA00045775"/>
    </source>
</evidence>
<feature type="transmembrane region" description="Helical" evidence="47">
    <location>
        <begin position="325"/>
        <end position="342"/>
    </location>
</feature>
<evidence type="ECO:0000256" key="27">
    <source>
        <dbReference type="ARBA" id="ARBA00043099"/>
    </source>
</evidence>
<evidence type="ECO:0000313" key="49">
    <source>
        <dbReference type="Proteomes" id="UP000539599"/>
    </source>
</evidence>
<comment type="catalytic activity">
    <reaction evidence="37">
        <text>L-alanyl-L-prolylglycine(out) + H(+)(out) = L-alanyl-L-prolylglycine(in) + H(+)(in)</text>
        <dbReference type="Rhea" id="RHEA:64432"/>
        <dbReference type="ChEBI" id="CHEBI:15378"/>
        <dbReference type="ChEBI" id="CHEBI:155849"/>
    </reaction>
    <physiologicalReaction direction="left-to-right" evidence="37">
        <dbReference type="Rhea" id="RHEA:64433"/>
    </physiologicalReaction>
</comment>
<dbReference type="AlphaFoldDB" id="A0A7L2HV62"/>
<comment type="catalytic activity">
    <reaction evidence="32">
        <text>L-alanyl-L-valine(out) + H(+)(out) = L-alanyl-L-valine(in) + H(+)(in)</text>
        <dbReference type="Rhea" id="RHEA:72615"/>
        <dbReference type="ChEBI" id="CHEBI:15378"/>
        <dbReference type="ChEBI" id="CHEBI:192471"/>
    </reaction>
    <physiologicalReaction direction="left-to-right" evidence="32">
        <dbReference type="Rhea" id="RHEA:72616"/>
    </physiologicalReaction>
</comment>
<evidence type="ECO:0000256" key="35">
    <source>
        <dbReference type="ARBA" id="ARBA00051459"/>
    </source>
</evidence>
<keyword evidence="11" id="KW-0325">Glycoprotein</keyword>
<feature type="transmembrane region" description="Helical" evidence="47">
    <location>
        <begin position="643"/>
        <end position="664"/>
    </location>
</feature>
<evidence type="ECO:0000256" key="42">
    <source>
        <dbReference type="ARBA" id="ARBA00052370"/>
    </source>
</evidence>
<evidence type="ECO:0000256" key="20">
    <source>
        <dbReference type="ARBA" id="ARBA00036515"/>
    </source>
</evidence>
<comment type="catalytic activity">
    <reaction evidence="20">
        <text>glycyl-L-proline(out) + H(+)(out) = glycyl-L-proline(in) + H(+)(in)</text>
        <dbReference type="Rhea" id="RHEA:64428"/>
        <dbReference type="ChEBI" id="CHEBI:15378"/>
        <dbReference type="ChEBI" id="CHEBI:73779"/>
    </reaction>
    <physiologicalReaction direction="left-to-right" evidence="20">
        <dbReference type="Rhea" id="RHEA:64429"/>
    </physiologicalReaction>
</comment>
<comment type="catalytic activity">
    <reaction evidence="36">
        <text>L-alanyl-L-lysine(out) + H(+)(out) = L-alanyl-L-lysine(in) + H(+)(in)</text>
        <dbReference type="Rhea" id="RHEA:72611"/>
        <dbReference type="ChEBI" id="CHEBI:15378"/>
        <dbReference type="ChEBI" id="CHEBI:192470"/>
    </reaction>
    <physiologicalReaction direction="left-to-right" evidence="36">
        <dbReference type="Rhea" id="RHEA:72612"/>
    </physiologicalReaction>
</comment>
<dbReference type="SUPFAM" id="SSF103473">
    <property type="entry name" value="MFS general substrate transporter"/>
    <property type="match status" value="1"/>
</dbReference>
<dbReference type="GO" id="GO:0016324">
    <property type="term" value="C:apical plasma membrane"/>
    <property type="evidence" value="ECO:0007669"/>
    <property type="project" value="UniProtKB-SubCell"/>
</dbReference>
<dbReference type="InterPro" id="IPR036259">
    <property type="entry name" value="MFS_trans_sf"/>
</dbReference>
<evidence type="ECO:0000313" key="48">
    <source>
        <dbReference type="EMBL" id="NXR01301.1"/>
    </source>
</evidence>
<dbReference type="PROSITE" id="PS01023">
    <property type="entry name" value="PTR2_2"/>
    <property type="match status" value="1"/>
</dbReference>
<feature type="transmembrane region" description="Helical" evidence="47">
    <location>
        <begin position="273"/>
        <end position="291"/>
    </location>
</feature>
<dbReference type="FunFam" id="1.20.1250.20:FF:000205">
    <property type="entry name" value="Solute carrier family 15 oligopeptide transporter member 1"/>
    <property type="match status" value="1"/>
</dbReference>
<comment type="function">
    <text evidence="28">Electrogenic proton-coupled amino-acid transporter that transports oligopeptides of 2 to 4 amino acids with a preference for dipeptides. Transports neutral and monovalently charged peptides with a proton to peptide stoichiometry of 1:1 or 2:1. Primarily responsible for the absorption of dietary di- and tripeptides from the small intestinal lumen. Mediates transepithelial transport of muramyl and N-formylated bacterial dipeptides contributing to recognition of pathogenic bacteria by the mucosal immune system.</text>
</comment>
<comment type="catalytic activity">
    <reaction evidence="22">
        <text>an L-amino acid tripeptide(out) + H(+)(out) = an L-amino acid tripeptide(in) + H(+)(in)</text>
        <dbReference type="Rhea" id="RHEA:64400"/>
        <dbReference type="ChEBI" id="CHEBI:15378"/>
        <dbReference type="ChEBI" id="CHEBI:155837"/>
    </reaction>
    <physiologicalReaction direction="left-to-right" evidence="22">
        <dbReference type="Rhea" id="RHEA:64401"/>
    </physiologicalReaction>
</comment>
<feature type="transmembrane region" description="Helical" evidence="47">
    <location>
        <begin position="48"/>
        <end position="68"/>
    </location>
</feature>
<comment type="catalytic activity">
    <reaction evidence="41">
        <text>L-leucyl-L-proline(out) + H(+)(out) = L-leucyl-L-proline(in) + H(+)(in)</text>
        <dbReference type="Rhea" id="RHEA:64424"/>
        <dbReference type="ChEBI" id="CHEBI:15378"/>
        <dbReference type="ChEBI" id="CHEBI:155847"/>
    </reaction>
    <physiologicalReaction direction="left-to-right" evidence="41">
        <dbReference type="Rhea" id="RHEA:64425"/>
    </physiologicalReaction>
</comment>
<keyword evidence="3 45" id="KW-0813">Transport</keyword>
<keyword evidence="49" id="KW-1185">Reference proteome</keyword>
<keyword evidence="6" id="KW-0769">Symport</keyword>
<dbReference type="InterPro" id="IPR004768">
    <property type="entry name" value="Oligopep_transport"/>
</dbReference>
<evidence type="ECO:0000256" key="43">
    <source>
        <dbReference type="ARBA" id="ARBA00052549"/>
    </source>
</evidence>
<gene>
    <name evidence="48" type="primary">Slc15a1</name>
    <name evidence="48" type="ORF">SAGSER_R07806</name>
</gene>
<comment type="catalytic activity">
    <reaction evidence="12">
        <text>glycyl-sarcosine(out) + H(+)(out) = glycyl-sarcosine(in) + H(+)(in)</text>
        <dbReference type="Rhea" id="RHEA:64396"/>
        <dbReference type="ChEBI" id="CHEBI:15378"/>
        <dbReference type="ChEBI" id="CHEBI:155838"/>
    </reaction>
    <physiologicalReaction direction="left-to-right" evidence="12">
        <dbReference type="Rhea" id="RHEA:64397"/>
    </physiologicalReaction>
</comment>
<organism evidence="48 49">
    <name type="scientific">Sagittarius serpentarius</name>
    <name type="common">Secretary bird</name>
    <dbReference type="NCBI Taxonomy" id="56258"/>
    <lineage>
        <taxon>Eukaryota</taxon>
        <taxon>Metazoa</taxon>
        <taxon>Chordata</taxon>
        <taxon>Craniata</taxon>
        <taxon>Vertebrata</taxon>
        <taxon>Euteleostomi</taxon>
        <taxon>Archelosauria</taxon>
        <taxon>Archosauria</taxon>
        <taxon>Dinosauria</taxon>
        <taxon>Saurischia</taxon>
        <taxon>Theropoda</taxon>
        <taxon>Coelurosauria</taxon>
        <taxon>Aves</taxon>
        <taxon>Neognathae</taxon>
        <taxon>Neoaves</taxon>
        <taxon>Telluraves</taxon>
        <taxon>Accipitrimorphae</taxon>
        <taxon>Accipitriformes</taxon>
        <taxon>Sagittariidae</taxon>
        <taxon>Sagittarius</taxon>
    </lineage>
</organism>
<dbReference type="Pfam" id="PF00854">
    <property type="entry name" value="PTR2"/>
    <property type="match status" value="2"/>
</dbReference>
<feature type="region of interest" description="Disordered" evidence="46">
    <location>
        <begin position="677"/>
        <end position="701"/>
    </location>
</feature>
<comment type="subunit">
    <text evidence="14">Interacts (via extracellular domain region) with trypsin.</text>
</comment>
<feature type="transmembrane region" description="Helical" evidence="47">
    <location>
        <begin position="194"/>
        <end position="213"/>
    </location>
</feature>
<comment type="caution">
    <text evidence="48">The sequence shown here is derived from an EMBL/GenBank/DDBJ whole genome shotgun (WGS) entry which is preliminary data.</text>
</comment>
<evidence type="ECO:0000256" key="44">
    <source>
        <dbReference type="ARBA" id="ARBA00052590"/>
    </source>
</evidence>
<comment type="catalytic activity">
    <reaction evidence="34">
        <text>L-tyrosylglycine(out) + H(+)(out) = L-tyrosylglycine(in) + H(+)(in)</text>
        <dbReference type="Rhea" id="RHEA:71711"/>
        <dbReference type="ChEBI" id="CHEBI:15378"/>
        <dbReference type="ChEBI" id="CHEBI:191210"/>
    </reaction>
    <physiologicalReaction direction="left-to-right" evidence="34">
        <dbReference type="Rhea" id="RHEA:71712"/>
    </physiologicalReaction>
</comment>
<keyword evidence="7" id="KW-0571">Peptide transport</keyword>
<evidence type="ECO:0000256" key="18">
    <source>
        <dbReference type="ARBA" id="ARBA00036337"/>
    </source>
</evidence>
<comment type="catalytic activity">
    <reaction evidence="16">
        <text>glycyl-L-leucine(out) + H(+)(out) = glycyl-L-leucine(in) + H(+)(in)</text>
        <dbReference type="Rhea" id="RHEA:71675"/>
        <dbReference type="ChEBI" id="CHEBI:15378"/>
        <dbReference type="ChEBI" id="CHEBI:143163"/>
    </reaction>
    <physiologicalReaction direction="left-to-right" evidence="16">
        <dbReference type="Rhea" id="RHEA:71676"/>
    </physiologicalReaction>
</comment>
<feature type="transmembrane region" description="Helical" evidence="47">
    <location>
        <begin position="354"/>
        <end position="374"/>
    </location>
</feature>
<feature type="transmembrane region" description="Helical" evidence="47">
    <location>
        <begin position="154"/>
        <end position="174"/>
    </location>
</feature>
<evidence type="ECO:0000256" key="6">
    <source>
        <dbReference type="ARBA" id="ARBA00022847"/>
    </source>
</evidence>
<evidence type="ECO:0000256" key="5">
    <source>
        <dbReference type="ARBA" id="ARBA00022692"/>
    </source>
</evidence>
<comment type="catalytic activity">
    <reaction evidence="17">
        <text>glycyl-L-glutamate(out) + 2 H(+)(out) = glycyl-L-glutamate(in) + 2 H(+)(in)</text>
        <dbReference type="Rhea" id="RHEA:71691"/>
        <dbReference type="ChEBI" id="CHEBI:15378"/>
        <dbReference type="ChEBI" id="CHEBI:73784"/>
    </reaction>
    <physiologicalReaction direction="left-to-right" evidence="17">
        <dbReference type="Rhea" id="RHEA:71692"/>
    </physiologicalReaction>
</comment>
<comment type="subcellular location">
    <subcellularLocation>
        <location evidence="1">Apical cell membrane</location>
        <topology evidence="1">Multi-pass membrane protein</topology>
    </subcellularLocation>
    <subcellularLocation>
        <location evidence="45">Membrane</location>
        <topology evidence="45">Multi-pass membrane protein</topology>
    </subcellularLocation>
</comment>
<comment type="similarity">
    <text evidence="2 45">Belongs to the major facilitator superfamily. Proton-dependent oligopeptide transporter (POT/PTR) (TC 2.A.17) family.</text>
</comment>
<comment type="catalytic activity">
    <reaction evidence="19">
        <text>glycyl-L-aspartate(out) + 2 H(+)(out) = glycyl-L-aspartate(in) + 2 H(+)(in)</text>
        <dbReference type="Rhea" id="RHEA:71687"/>
        <dbReference type="ChEBI" id="CHEBI:15378"/>
        <dbReference type="ChEBI" id="CHEBI:191204"/>
    </reaction>
    <physiologicalReaction direction="left-to-right" evidence="19">
        <dbReference type="Rhea" id="RHEA:71688"/>
    </physiologicalReaction>
    <physiologicalReaction direction="right-to-left" evidence="19">
        <dbReference type="Rhea" id="RHEA:71689"/>
    </physiologicalReaction>
</comment>
<evidence type="ECO:0000256" key="14">
    <source>
        <dbReference type="ARBA" id="ARBA00023617"/>
    </source>
</evidence>
<evidence type="ECO:0000256" key="26">
    <source>
        <dbReference type="ARBA" id="ARBA00042837"/>
    </source>
</evidence>
<comment type="catalytic activity">
    <reaction evidence="23">
        <text>glycylglycyl-L-isoleucine(out) + H(+)(out) = glycylglycyl-L-isoleucine(in) + H(+)(in)</text>
        <dbReference type="Rhea" id="RHEA:64436"/>
        <dbReference type="ChEBI" id="CHEBI:15378"/>
        <dbReference type="ChEBI" id="CHEBI:155850"/>
    </reaction>
    <physiologicalReaction direction="left-to-right" evidence="23">
        <dbReference type="Rhea" id="RHEA:64437"/>
    </physiologicalReaction>
</comment>
<evidence type="ECO:0000256" key="21">
    <source>
        <dbReference type="ARBA" id="ARBA00036681"/>
    </source>
</evidence>
<evidence type="ECO:0000256" key="39">
    <source>
        <dbReference type="ARBA" id="ARBA00052040"/>
    </source>
</evidence>
<dbReference type="CDD" id="cd17412">
    <property type="entry name" value="MFS_SLC15A1"/>
    <property type="match status" value="1"/>
</dbReference>
<proteinExistence type="inferred from homology"/>
<evidence type="ECO:0000256" key="19">
    <source>
        <dbReference type="ARBA" id="ARBA00036347"/>
    </source>
</evidence>
<dbReference type="EMBL" id="VWYJ01022735">
    <property type="protein sequence ID" value="NXR01301.1"/>
    <property type="molecule type" value="Genomic_DNA"/>
</dbReference>
<feature type="transmembrane region" description="Helical" evidence="47">
    <location>
        <begin position="610"/>
        <end position="631"/>
    </location>
</feature>
<evidence type="ECO:0000256" key="32">
    <source>
        <dbReference type="ARBA" id="ARBA00050390"/>
    </source>
</evidence>
<evidence type="ECO:0000256" key="4">
    <source>
        <dbReference type="ARBA" id="ARBA00022475"/>
    </source>
</evidence>
<comment type="catalytic activity">
    <reaction evidence="40">
        <text>L-leucyl-L-leucine(out) + H(+)(out) = L-leucyl-L-leucine(in) + H(+)(in)</text>
        <dbReference type="Rhea" id="RHEA:71715"/>
        <dbReference type="ChEBI" id="CHEBI:15378"/>
        <dbReference type="ChEBI" id="CHEBI:191208"/>
    </reaction>
    <physiologicalReaction direction="left-to-right" evidence="40">
        <dbReference type="Rhea" id="RHEA:71716"/>
    </physiologicalReaction>
</comment>
<evidence type="ECO:0000256" key="38">
    <source>
        <dbReference type="ARBA" id="ARBA00051804"/>
    </source>
</evidence>
<feature type="transmembrane region" description="Helical" evidence="47">
    <location>
        <begin position="75"/>
        <end position="92"/>
    </location>
</feature>
<protein>
    <recommendedName>
        <fullName evidence="24">Solute carrier family 15 member 1</fullName>
    </recommendedName>
    <alternativeName>
        <fullName evidence="27">Intestinal H(+)/peptide cotransporter</fullName>
    </alternativeName>
    <alternativeName>
        <fullName evidence="25">Oligopeptide transporter, small intestine isoform</fullName>
    </alternativeName>
    <alternativeName>
        <fullName evidence="26">Peptide transporter 1</fullName>
    </alternativeName>
</protein>
<comment type="catalytic activity">
    <reaction evidence="18">
        <text>glycylglycyl-L-proline(out) + H(+)(out) = glycylglycyl-L-proline(in) + H(+)(in)</text>
        <dbReference type="Rhea" id="RHEA:64440"/>
        <dbReference type="ChEBI" id="CHEBI:15378"/>
        <dbReference type="ChEBI" id="CHEBI:155851"/>
    </reaction>
    <physiologicalReaction direction="left-to-right" evidence="18">
        <dbReference type="Rhea" id="RHEA:64441"/>
    </physiologicalReaction>
</comment>
<comment type="catalytic activity">
    <reaction evidence="29">
        <text>L-alanyl-L-proline(out) + H(+)(out) = L-alanyl-L-proline(in) + H(+)(in)</text>
        <dbReference type="Rhea" id="RHEA:64420"/>
        <dbReference type="ChEBI" id="CHEBI:15378"/>
        <dbReference type="ChEBI" id="CHEBI:155848"/>
    </reaction>
    <physiologicalReaction direction="left-to-right" evidence="29">
        <dbReference type="Rhea" id="RHEA:64421"/>
    </physiologicalReaction>
</comment>
<evidence type="ECO:0000256" key="45">
    <source>
        <dbReference type="RuleBase" id="RU003755"/>
    </source>
</evidence>
<evidence type="ECO:0000256" key="9">
    <source>
        <dbReference type="ARBA" id="ARBA00022989"/>
    </source>
</evidence>
<comment type="catalytic activity">
    <reaction evidence="13">
        <text>a dipeptide(out) + H(+)(out) = a dipeptide(in) + H(+)(in)</text>
        <dbReference type="Rhea" id="RHEA:64392"/>
        <dbReference type="ChEBI" id="CHEBI:15378"/>
        <dbReference type="ChEBI" id="CHEBI:90799"/>
    </reaction>
    <physiologicalReaction direction="left-to-right" evidence="13">
        <dbReference type="Rhea" id="RHEA:64393"/>
    </physiologicalReaction>
</comment>
<evidence type="ECO:0000256" key="31">
    <source>
        <dbReference type="ARBA" id="ARBA00050377"/>
    </source>
</evidence>
<evidence type="ECO:0000256" key="29">
    <source>
        <dbReference type="ARBA" id="ARBA00050347"/>
    </source>
</evidence>
<evidence type="ECO:0000256" key="24">
    <source>
        <dbReference type="ARBA" id="ARBA00041093"/>
    </source>
</evidence>
<evidence type="ECO:0000256" key="22">
    <source>
        <dbReference type="ARBA" id="ARBA00036857"/>
    </source>
</evidence>
<dbReference type="NCBIfam" id="TIGR00926">
    <property type="entry name" value="2A1704"/>
    <property type="match status" value="1"/>
</dbReference>
<dbReference type="Proteomes" id="UP000539599">
    <property type="component" value="Unassembled WGS sequence"/>
</dbReference>
<comment type="catalytic activity">
    <reaction evidence="21">
        <text>glycyl-L-glutamine(out) + H(+)(out) = glycyl-L-glutamine(in) + H(+)(in)</text>
        <dbReference type="Rhea" id="RHEA:71671"/>
        <dbReference type="ChEBI" id="CHEBI:15378"/>
        <dbReference type="ChEBI" id="CHEBI:74392"/>
    </reaction>
    <physiologicalReaction direction="left-to-right" evidence="21">
        <dbReference type="Rhea" id="RHEA:71672"/>
    </physiologicalReaction>
    <physiologicalReaction direction="right-to-left" evidence="21">
        <dbReference type="Rhea" id="RHEA:71673"/>
    </physiologicalReaction>
</comment>
<evidence type="ECO:0000256" key="8">
    <source>
        <dbReference type="ARBA" id="ARBA00022927"/>
    </source>
</evidence>